<gene>
    <name evidence="2" type="ORF">ABUL08_09350</name>
    <name evidence="1" type="ORF">VK199_09305</name>
</gene>
<organism evidence="2">
    <name type="scientific">Micromonospora sp. CCTCC AA 2012012</name>
    <dbReference type="NCBI Taxonomy" id="3111921"/>
    <lineage>
        <taxon>Bacteria</taxon>
        <taxon>Bacillati</taxon>
        <taxon>Actinomycetota</taxon>
        <taxon>Actinomycetes</taxon>
        <taxon>Micromonosporales</taxon>
        <taxon>Micromonosporaceae</taxon>
        <taxon>Micromonospora</taxon>
    </lineage>
</organism>
<name>A0AAU8HI71_9ACTN</name>
<dbReference type="EMBL" id="CP159342">
    <property type="protein sequence ID" value="XCH76276.1"/>
    <property type="molecule type" value="Genomic_DNA"/>
</dbReference>
<protein>
    <recommendedName>
        <fullName evidence="3">SnoaL-like domain-containing protein</fullName>
    </recommendedName>
</protein>
<reference evidence="1" key="1">
    <citation type="submission" date="2024-01" db="EMBL/GenBank/DDBJ databases">
        <title>The genome sequence of Micromonospora mangrovi CCTCC AA 2012012.</title>
        <authorList>
            <person name="Gao J."/>
        </authorList>
    </citation>
    <scope>NUCLEOTIDE SEQUENCE</scope>
    <source>
        <strain evidence="1">CCTCC AA 2012012</strain>
    </source>
</reference>
<evidence type="ECO:0008006" key="3">
    <source>
        <dbReference type="Google" id="ProtNLM"/>
    </source>
</evidence>
<evidence type="ECO:0000313" key="2">
    <source>
        <dbReference type="EMBL" id="XCH76276.1"/>
    </source>
</evidence>
<accession>A0AAU8HI71</accession>
<proteinExistence type="predicted"/>
<evidence type="ECO:0000313" key="1">
    <source>
        <dbReference type="EMBL" id="XBP95573.1"/>
    </source>
</evidence>
<dbReference type="EMBL" id="CP157762">
    <property type="protein sequence ID" value="XBP95573.1"/>
    <property type="molecule type" value="Genomic_DNA"/>
</dbReference>
<dbReference type="RefSeq" id="WP_350936512.1">
    <property type="nucleotide sequence ID" value="NZ_CP157762.1"/>
</dbReference>
<sequence length="131" mass="14330">MDRDGVRRGLRIDAALTAAVDHVRLCYAYLDIGDLDGYASLFESGTPPTWSGSGAAVPEMLAWLLRSGSSVHHAVLDVFGSDRQLAAVYRLTIGGETCDFVDIFRVSDHALFLDRQCFTSSRTPWPPPSAR</sequence>
<reference evidence="2" key="2">
    <citation type="submission" date="2024-06" db="EMBL/GenBank/DDBJ databases">
        <title>Micromonospora mangrovi CCTCC AA 2012012 genome sequences.</title>
        <authorList>
            <person name="Gao J."/>
        </authorList>
    </citation>
    <scope>NUCLEOTIDE SEQUENCE</scope>
    <source>
        <strain evidence="2">CCTCC AA 2012012</strain>
    </source>
</reference>
<dbReference type="AlphaFoldDB" id="A0AAU8HI71"/>